<feature type="transmembrane region" description="Helical" evidence="2">
    <location>
        <begin position="118"/>
        <end position="138"/>
    </location>
</feature>
<keyword evidence="2" id="KW-0472">Membrane</keyword>
<dbReference type="HOGENOM" id="CLU_032657_0_0_1"/>
<sequence>MAHTSWAPWKVLLKWAPFHIDALGLVTLLGAEEVNAAVGRLVSSAYLEYLPLLGAYVIAGNRFTEKAAGFNLYNISQGIHTTDLAAWLTRWMLSQEFANTCNFVEWTVTAPKSRKNEISVSLIISFVLNGFLVAGTILSKDWYGFANAMAMIVSIIVRAYIIGQQRIAFDSMIDKAVNKSKSAKGANNKGPSTQDEDDKNPDVRNRTTASAPHGARSVGSDSSSATNGQKQAISNASPTRPKPEDSDKDVWTGTTTKVLIIQSDSKAVTFWMPNELLVEVFIRGPEIQNPKTYLLMRSIGWLAFAVHIVAIGMADLASQMYTVVLMVLPTVLLIAKVGCDDSEWLSNFEVWVRRKLRGEDRKPDQDAEKSEKPREFRTLRQCWIGSRLKAEICEWPESYEFHQVGEGDDKKWVSGERTEGQERSKKRQDLYAWLGLTTDEEESMDKWDLFPHIRKGDNEWWQTYKLKKGELKDKRASKGPQQPPDTTPLPPPGQHPAAGPTTPQGPADQQPRMLQAAGRTRTQHFIGAPASEQASRQTKSEPRQGTLVTISSSAFPAISDHDQIKADEGGAKTDDAETQTLDDSDAPTGLPPDNAPPPSTPPPGHDATVVTSLNVLTSSEALTQSPTTDVPPHDQKHN</sequence>
<evidence type="ECO:0000313" key="3">
    <source>
        <dbReference type="EMBL" id="KIW23601.1"/>
    </source>
</evidence>
<evidence type="ECO:0000313" key="4">
    <source>
        <dbReference type="Proteomes" id="UP000054466"/>
    </source>
</evidence>
<feature type="compositionally biased region" description="Acidic residues" evidence="1">
    <location>
        <begin position="576"/>
        <end position="585"/>
    </location>
</feature>
<feature type="compositionally biased region" description="Basic and acidic residues" evidence="1">
    <location>
        <begin position="559"/>
        <end position="575"/>
    </location>
</feature>
<dbReference type="RefSeq" id="XP_016243817.1">
    <property type="nucleotide sequence ID" value="XM_016399255.1"/>
</dbReference>
<feature type="compositionally biased region" description="Low complexity" evidence="1">
    <location>
        <begin position="180"/>
        <end position="190"/>
    </location>
</feature>
<feature type="compositionally biased region" description="Pro residues" evidence="1">
    <location>
        <begin position="589"/>
        <end position="604"/>
    </location>
</feature>
<accession>A0A0D1Z7L0</accession>
<evidence type="ECO:0000256" key="2">
    <source>
        <dbReference type="SAM" id="Phobius"/>
    </source>
</evidence>
<dbReference type="AlphaFoldDB" id="A0A0D1Z7L0"/>
<reference evidence="3 4" key="1">
    <citation type="submission" date="2015-01" db="EMBL/GenBank/DDBJ databases">
        <title>The Genome Sequence of Cladophialophora immunda CBS83496.</title>
        <authorList>
            <consortium name="The Broad Institute Genomics Platform"/>
            <person name="Cuomo C."/>
            <person name="de Hoog S."/>
            <person name="Gorbushina A."/>
            <person name="Stielow B."/>
            <person name="Teixiera M."/>
            <person name="Abouelleil A."/>
            <person name="Chapman S.B."/>
            <person name="Priest M."/>
            <person name="Young S.K."/>
            <person name="Wortman J."/>
            <person name="Nusbaum C."/>
            <person name="Birren B."/>
        </authorList>
    </citation>
    <scope>NUCLEOTIDE SEQUENCE [LARGE SCALE GENOMIC DNA]</scope>
    <source>
        <strain evidence="3 4">CBS 83496</strain>
    </source>
</reference>
<keyword evidence="2" id="KW-0812">Transmembrane</keyword>
<dbReference type="Proteomes" id="UP000054466">
    <property type="component" value="Unassembled WGS sequence"/>
</dbReference>
<keyword evidence="4" id="KW-1185">Reference proteome</keyword>
<organism evidence="3 4">
    <name type="scientific">Cladophialophora immunda</name>
    <dbReference type="NCBI Taxonomy" id="569365"/>
    <lineage>
        <taxon>Eukaryota</taxon>
        <taxon>Fungi</taxon>
        <taxon>Dikarya</taxon>
        <taxon>Ascomycota</taxon>
        <taxon>Pezizomycotina</taxon>
        <taxon>Eurotiomycetes</taxon>
        <taxon>Chaetothyriomycetidae</taxon>
        <taxon>Chaetothyriales</taxon>
        <taxon>Herpotrichiellaceae</taxon>
        <taxon>Cladophialophora</taxon>
    </lineage>
</organism>
<proteinExistence type="predicted"/>
<name>A0A0D1Z7L0_9EURO</name>
<evidence type="ECO:0000256" key="1">
    <source>
        <dbReference type="SAM" id="MobiDB-lite"/>
    </source>
</evidence>
<feature type="transmembrane region" description="Helical" evidence="2">
    <location>
        <begin position="293"/>
        <end position="314"/>
    </location>
</feature>
<feature type="region of interest" description="Disordered" evidence="1">
    <location>
        <begin position="180"/>
        <end position="250"/>
    </location>
</feature>
<feature type="compositionally biased region" description="Polar residues" evidence="1">
    <location>
        <begin position="609"/>
        <end position="628"/>
    </location>
</feature>
<dbReference type="OrthoDB" id="5422688at2759"/>
<keyword evidence="2" id="KW-1133">Transmembrane helix</keyword>
<feature type="compositionally biased region" description="Pro residues" evidence="1">
    <location>
        <begin position="481"/>
        <end position="494"/>
    </location>
</feature>
<protein>
    <submittedName>
        <fullName evidence="3">Uncharacterized protein</fullName>
    </submittedName>
</protein>
<dbReference type="GeneID" id="27350982"/>
<feature type="compositionally biased region" description="Basic and acidic residues" evidence="1">
    <location>
        <begin position="241"/>
        <end position="250"/>
    </location>
</feature>
<feature type="transmembrane region" description="Helical" evidence="2">
    <location>
        <begin position="144"/>
        <end position="163"/>
    </location>
</feature>
<feature type="compositionally biased region" description="Low complexity" evidence="1">
    <location>
        <begin position="495"/>
        <end position="507"/>
    </location>
</feature>
<feature type="region of interest" description="Disordered" evidence="1">
    <location>
        <begin position="471"/>
        <end position="638"/>
    </location>
</feature>
<dbReference type="VEuPathDB" id="FungiDB:PV07_11788"/>
<feature type="compositionally biased region" description="Polar residues" evidence="1">
    <location>
        <begin position="219"/>
        <end position="238"/>
    </location>
</feature>
<gene>
    <name evidence="3" type="ORF">PV07_11788</name>
</gene>
<dbReference type="EMBL" id="KN847046">
    <property type="protein sequence ID" value="KIW23601.1"/>
    <property type="molecule type" value="Genomic_DNA"/>
</dbReference>